<keyword evidence="3 6" id="KW-1133">Transmembrane helix</keyword>
<sequence length="224" mass="24535">MQHQAADRLELLSLKPSWRGWIHAAAIPWALAAGLVLIALAPGSDRKIASAVYAFTGLLLFSVSAIYHRGNWTPRVKAVLKRLDHTNIMLVIAGTYTPLSWVLLPRSTAILLLTLIWSGALAGVAFRTLWVGAPRWLYVPIYVILGCAALLFLPQFFVASIPAAILICVGGALYIAGAVFYGIRRPNFSYRHFGFHEFFHAFTVAAFAAHYIAIMFAVLGTPTV</sequence>
<dbReference type="InterPro" id="IPR004254">
    <property type="entry name" value="AdipoR/HlyIII-related"/>
</dbReference>
<organism evidence="7">
    <name type="scientific">Sinomonas puerhi</name>
    <dbReference type="NCBI Taxonomy" id="3238584"/>
    <lineage>
        <taxon>Bacteria</taxon>
        <taxon>Bacillati</taxon>
        <taxon>Actinomycetota</taxon>
        <taxon>Actinomycetes</taxon>
        <taxon>Micrococcales</taxon>
        <taxon>Micrococcaceae</taxon>
        <taxon>Sinomonas</taxon>
    </lineage>
</organism>
<name>A0AB39L8I8_9MICC</name>
<accession>A0AB39L8I8</accession>
<keyword evidence="2 6" id="KW-0812">Transmembrane</keyword>
<protein>
    <submittedName>
        <fullName evidence="7">Hemolysin III family protein</fullName>
    </submittedName>
</protein>
<feature type="transmembrane region" description="Helical" evidence="6">
    <location>
        <begin position="163"/>
        <end position="183"/>
    </location>
</feature>
<keyword evidence="5" id="KW-0862">Zinc</keyword>
<dbReference type="PANTHER" id="PTHR20855:SF3">
    <property type="entry name" value="LD03007P"/>
    <property type="match status" value="1"/>
</dbReference>
<dbReference type="Pfam" id="PF03006">
    <property type="entry name" value="HlyIII"/>
    <property type="match status" value="1"/>
</dbReference>
<feature type="transmembrane region" description="Helical" evidence="6">
    <location>
        <begin position="110"/>
        <end position="130"/>
    </location>
</feature>
<evidence type="ECO:0000256" key="6">
    <source>
        <dbReference type="SAM" id="Phobius"/>
    </source>
</evidence>
<feature type="transmembrane region" description="Helical" evidence="6">
    <location>
        <begin position="21"/>
        <end position="42"/>
    </location>
</feature>
<comment type="subcellular location">
    <subcellularLocation>
        <location evidence="1">Membrane</location>
        <topology evidence="1">Multi-pass membrane protein</topology>
    </subcellularLocation>
</comment>
<reference evidence="7" key="1">
    <citation type="submission" date="2024-07" db="EMBL/GenBank/DDBJ databases">
        <authorList>
            <person name="fu j."/>
        </authorList>
    </citation>
    <scope>NUCLEOTIDE SEQUENCE</scope>
    <source>
        <strain evidence="7">P10A9</strain>
    </source>
</reference>
<proteinExistence type="predicted"/>
<evidence type="ECO:0000256" key="3">
    <source>
        <dbReference type="ARBA" id="ARBA00022989"/>
    </source>
</evidence>
<feature type="binding site" evidence="5">
    <location>
        <position position="68"/>
    </location>
    <ligand>
        <name>Zn(2+)</name>
        <dbReference type="ChEBI" id="CHEBI:29105"/>
    </ligand>
</feature>
<evidence type="ECO:0000256" key="1">
    <source>
        <dbReference type="ARBA" id="ARBA00004141"/>
    </source>
</evidence>
<feature type="transmembrane region" description="Helical" evidence="6">
    <location>
        <begin position="195"/>
        <end position="219"/>
    </location>
</feature>
<evidence type="ECO:0000313" key="7">
    <source>
        <dbReference type="EMBL" id="XDP46615.1"/>
    </source>
</evidence>
<dbReference type="EMBL" id="CP163302">
    <property type="protein sequence ID" value="XDP46615.1"/>
    <property type="molecule type" value="Genomic_DNA"/>
</dbReference>
<dbReference type="GO" id="GO:0016020">
    <property type="term" value="C:membrane"/>
    <property type="evidence" value="ECO:0007669"/>
    <property type="project" value="UniProtKB-SubCell"/>
</dbReference>
<feature type="transmembrane region" description="Helical" evidence="6">
    <location>
        <begin position="88"/>
        <end position="104"/>
    </location>
</feature>
<feature type="transmembrane region" description="Helical" evidence="6">
    <location>
        <begin position="137"/>
        <end position="157"/>
    </location>
</feature>
<feature type="transmembrane region" description="Helical" evidence="6">
    <location>
        <begin position="48"/>
        <end position="67"/>
    </location>
</feature>
<evidence type="ECO:0000256" key="5">
    <source>
        <dbReference type="PIRSR" id="PIRSR604254-1"/>
    </source>
</evidence>
<dbReference type="GO" id="GO:0046872">
    <property type="term" value="F:metal ion binding"/>
    <property type="evidence" value="ECO:0007669"/>
    <property type="project" value="UniProtKB-KW"/>
</dbReference>
<dbReference type="PANTHER" id="PTHR20855">
    <property type="entry name" value="ADIPOR/PROGESTIN RECEPTOR-RELATED"/>
    <property type="match status" value="1"/>
</dbReference>
<feature type="binding site" evidence="5">
    <location>
        <position position="200"/>
    </location>
    <ligand>
        <name>Zn(2+)</name>
        <dbReference type="ChEBI" id="CHEBI:29105"/>
    </ligand>
</feature>
<dbReference type="RefSeq" id="WP_369046902.1">
    <property type="nucleotide sequence ID" value="NZ_CP163302.1"/>
</dbReference>
<dbReference type="AlphaFoldDB" id="A0AB39L8I8"/>
<keyword evidence="5" id="KW-0479">Metal-binding</keyword>
<dbReference type="KEGG" id="spue:AB5L97_06280"/>
<feature type="binding site" evidence="5">
    <location>
        <position position="196"/>
    </location>
    <ligand>
        <name>Zn(2+)</name>
        <dbReference type="ChEBI" id="CHEBI:29105"/>
    </ligand>
</feature>
<evidence type="ECO:0000256" key="4">
    <source>
        <dbReference type="ARBA" id="ARBA00023136"/>
    </source>
</evidence>
<gene>
    <name evidence="7" type="ORF">AB5L97_06280</name>
</gene>
<evidence type="ECO:0000256" key="2">
    <source>
        <dbReference type="ARBA" id="ARBA00022692"/>
    </source>
</evidence>
<keyword evidence="4 6" id="KW-0472">Membrane</keyword>